<protein>
    <recommendedName>
        <fullName evidence="3">F-box domain-containing protein</fullName>
    </recommendedName>
</protein>
<name>A0AAD7QRM1_9ASCO</name>
<evidence type="ECO:0000313" key="1">
    <source>
        <dbReference type="EMBL" id="KAJ8100038.1"/>
    </source>
</evidence>
<accession>A0AAD7QRM1</accession>
<gene>
    <name evidence="1" type="ORF">POJ06DRAFT_276340</name>
</gene>
<dbReference type="GeneID" id="80884848"/>
<proteinExistence type="predicted"/>
<reference evidence="1" key="1">
    <citation type="submission" date="2023-03" db="EMBL/GenBank/DDBJ databases">
        <title>Near-Complete genome sequence of Lipomyces tetrasporous NRRL Y-64009, an oleaginous yeast capable of growing on lignocellulosic hydrolysates.</title>
        <authorList>
            <consortium name="Lawrence Berkeley National Laboratory"/>
            <person name="Jagtap S.S."/>
            <person name="Liu J.-J."/>
            <person name="Walukiewicz H.E."/>
            <person name="Pangilinan J."/>
            <person name="Lipzen A."/>
            <person name="Ahrendt S."/>
            <person name="Koriabine M."/>
            <person name="Cobaugh K."/>
            <person name="Salamov A."/>
            <person name="Yoshinaga Y."/>
            <person name="Ng V."/>
            <person name="Daum C."/>
            <person name="Grigoriev I.V."/>
            <person name="Slininger P.J."/>
            <person name="Dien B.S."/>
            <person name="Jin Y.-S."/>
            <person name="Rao C.V."/>
        </authorList>
    </citation>
    <scope>NUCLEOTIDE SEQUENCE</scope>
    <source>
        <strain evidence="1">NRRL Y-64009</strain>
    </source>
</reference>
<comment type="caution">
    <text evidence="1">The sequence shown here is derived from an EMBL/GenBank/DDBJ whole genome shotgun (WGS) entry which is preliminary data.</text>
</comment>
<dbReference type="EMBL" id="JARPMG010000006">
    <property type="protein sequence ID" value="KAJ8100038.1"/>
    <property type="molecule type" value="Genomic_DNA"/>
</dbReference>
<sequence length="284" mass="32742">MGFLIPGVTISRARRRQRSIHEAYWNTTREAKRRKSNHHSDHYRDAPALDRLPTEVLQLIFTYSHNFDLPLVCRRFSSILRHSRYLQMTVLSELFQHAPSSTGSIYDRRFLTKGLIAKAVNEGCIIDPIVEPLSERLTLPPYTDEKVALLEYLVVRGGAPINPSKSAFLLAENFYECPMDRQDNKGIGFHEPERQAAEVYYSAFGQHRCTIRQQLMTLLMKYVKGLEIDADVTDMLLCAGQYQLVEFGIGCQVINPVDPELWEKATCRGDTKAMEFLYKMDRYL</sequence>
<organism evidence="1 2">
    <name type="scientific">Lipomyces tetrasporus</name>
    <dbReference type="NCBI Taxonomy" id="54092"/>
    <lineage>
        <taxon>Eukaryota</taxon>
        <taxon>Fungi</taxon>
        <taxon>Dikarya</taxon>
        <taxon>Ascomycota</taxon>
        <taxon>Saccharomycotina</taxon>
        <taxon>Lipomycetes</taxon>
        <taxon>Lipomycetales</taxon>
        <taxon>Lipomycetaceae</taxon>
        <taxon>Lipomyces</taxon>
    </lineage>
</organism>
<dbReference type="RefSeq" id="XP_056043488.1">
    <property type="nucleotide sequence ID" value="XM_056189682.1"/>
</dbReference>
<dbReference type="CDD" id="cd09917">
    <property type="entry name" value="F-box_SF"/>
    <property type="match status" value="1"/>
</dbReference>
<evidence type="ECO:0000313" key="2">
    <source>
        <dbReference type="Proteomes" id="UP001217417"/>
    </source>
</evidence>
<evidence type="ECO:0008006" key="3">
    <source>
        <dbReference type="Google" id="ProtNLM"/>
    </source>
</evidence>
<dbReference type="AlphaFoldDB" id="A0AAD7QRM1"/>
<dbReference type="Proteomes" id="UP001217417">
    <property type="component" value="Unassembled WGS sequence"/>
</dbReference>
<keyword evidence="2" id="KW-1185">Reference proteome</keyword>